<reference evidence="4" key="1">
    <citation type="submission" date="2016-01" db="EMBL/GenBank/DDBJ databases">
        <title>Complete genome of Planococcus rifietoensis type strain M8.</title>
        <authorList>
            <person name="See-Too W.S."/>
        </authorList>
    </citation>
    <scope>NUCLEOTIDE SEQUENCE [LARGE SCALE GENOMIC DNA]</scope>
    <source>
        <strain evidence="4">M8</strain>
    </source>
</reference>
<dbReference type="SUPFAM" id="SSF54197">
    <property type="entry name" value="HIT-like"/>
    <property type="match status" value="1"/>
</dbReference>
<dbReference type="InterPro" id="IPR036265">
    <property type="entry name" value="HIT-like_sf"/>
</dbReference>
<dbReference type="PANTHER" id="PTHR46648">
    <property type="entry name" value="HIT FAMILY PROTEIN 1"/>
    <property type="match status" value="1"/>
</dbReference>
<dbReference type="OrthoDB" id="9784774at2"/>
<keyword evidence="4" id="KW-0378">Hydrolase</keyword>
<feature type="short sequence motif" description="Histidine triad motif" evidence="2">
    <location>
        <begin position="103"/>
        <end position="107"/>
    </location>
</feature>
<keyword evidence="5" id="KW-1185">Reference proteome</keyword>
<dbReference type="PRINTS" id="PR00332">
    <property type="entry name" value="HISTRIAD"/>
</dbReference>
<dbReference type="PROSITE" id="PS51084">
    <property type="entry name" value="HIT_2"/>
    <property type="match status" value="1"/>
</dbReference>
<dbReference type="Gene3D" id="3.30.428.10">
    <property type="entry name" value="HIT-like"/>
    <property type="match status" value="1"/>
</dbReference>
<dbReference type="GO" id="GO:0009117">
    <property type="term" value="P:nucleotide metabolic process"/>
    <property type="evidence" value="ECO:0007669"/>
    <property type="project" value="TreeGrafter"/>
</dbReference>
<dbReference type="EMBL" id="CP013659">
    <property type="protein sequence ID" value="ALS75403.1"/>
    <property type="molecule type" value="Genomic_DNA"/>
</dbReference>
<dbReference type="RefSeq" id="WP_058382110.1">
    <property type="nucleotide sequence ID" value="NZ_CP013659.2"/>
</dbReference>
<evidence type="ECO:0000256" key="1">
    <source>
        <dbReference type="PIRSR" id="PIRSR601310-1"/>
    </source>
</evidence>
<sequence length="156" mass="17423">MSGISRHKEQGCLGCRLANGELPAHMVYENEWVACFLDHDPFNEGHVLILPKAHYRFIDEMDDTTALAILNASQVMSRAIRELYAPFGITQTQNGGGPDELTHFHLHIVPREKNQPFASFYTGDEWDNAALKNQLADTRTQLAAAVEKQLSGFPGK</sequence>
<dbReference type="GO" id="GO:0016787">
    <property type="term" value="F:hydrolase activity"/>
    <property type="evidence" value="ECO:0007669"/>
    <property type="project" value="UniProtKB-KW"/>
</dbReference>
<dbReference type="Proteomes" id="UP000067683">
    <property type="component" value="Chromosome"/>
</dbReference>
<dbReference type="Pfam" id="PF01230">
    <property type="entry name" value="HIT"/>
    <property type="match status" value="1"/>
</dbReference>
<dbReference type="KEGG" id="prt:AUC31_09285"/>
<name>A0A0U2Z695_9BACL</name>
<protein>
    <submittedName>
        <fullName evidence="4">HIT family hydrolase</fullName>
    </submittedName>
</protein>
<gene>
    <name evidence="4" type="ORF">AUC31_09285</name>
</gene>
<dbReference type="STRING" id="200991.AUC31_09285"/>
<dbReference type="InterPro" id="IPR011146">
    <property type="entry name" value="HIT-like"/>
</dbReference>
<evidence type="ECO:0000313" key="5">
    <source>
        <dbReference type="Proteomes" id="UP000067683"/>
    </source>
</evidence>
<evidence type="ECO:0000256" key="2">
    <source>
        <dbReference type="PROSITE-ProRule" id="PRU00464"/>
    </source>
</evidence>
<feature type="active site" description="Tele-AMP-histidine intermediate" evidence="1">
    <location>
        <position position="107"/>
    </location>
</feature>
<accession>A0A0U2Z695</accession>
<evidence type="ECO:0000259" key="3">
    <source>
        <dbReference type="PROSITE" id="PS51084"/>
    </source>
</evidence>
<proteinExistence type="predicted"/>
<organism evidence="4 5">
    <name type="scientific">Planococcus rifietoensis</name>
    <dbReference type="NCBI Taxonomy" id="200991"/>
    <lineage>
        <taxon>Bacteria</taxon>
        <taxon>Bacillati</taxon>
        <taxon>Bacillota</taxon>
        <taxon>Bacilli</taxon>
        <taxon>Bacillales</taxon>
        <taxon>Caryophanaceae</taxon>
        <taxon>Planococcus</taxon>
    </lineage>
</organism>
<evidence type="ECO:0000313" key="4">
    <source>
        <dbReference type="EMBL" id="ALS75403.1"/>
    </source>
</evidence>
<dbReference type="PANTHER" id="PTHR46648:SF1">
    <property type="entry name" value="ADENOSINE 5'-MONOPHOSPHORAMIDASE HNT1"/>
    <property type="match status" value="1"/>
</dbReference>
<dbReference type="AlphaFoldDB" id="A0A0U2Z695"/>
<feature type="domain" description="HIT" evidence="3">
    <location>
        <begin position="13"/>
        <end position="118"/>
    </location>
</feature>
<dbReference type="InterPro" id="IPR001310">
    <property type="entry name" value="Histidine_triad_HIT"/>
</dbReference>